<dbReference type="RefSeq" id="WP_111847249.1">
    <property type="nucleotide sequence ID" value="NZ_QDFR01000002.1"/>
</dbReference>
<dbReference type="Proteomes" id="UP000244335">
    <property type="component" value="Unassembled WGS sequence"/>
</dbReference>
<feature type="coiled-coil region" evidence="1">
    <location>
        <begin position="218"/>
        <end position="253"/>
    </location>
</feature>
<evidence type="ECO:0000256" key="1">
    <source>
        <dbReference type="SAM" id="Coils"/>
    </source>
</evidence>
<evidence type="ECO:0000259" key="3">
    <source>
        <dbReference type="Pfam" id="PF11800"/>
    </source>
</evidence>
<evidence type="ECO:0000259" key="2">
    <source>
        <dbReference type="Pfam" id="PF03428"/>
    </source>
</evidence>
<feature type="domain" description="Plasmid replication protein C C-terminal" evidence="3">
    <location>
        <begin position="308"/>
        <end position="407"/>
    </location>
</feature>
<evidence type="ECO:0000313" key="5">
    <source>
        <dbReference type="Proteomes" id="UP000244335"/>
    </source>
</evidence>
<accession>A0AA92H9F5</accession>
<dbReference type="Gene3D" id="1.10.10.10">
    <property type="entry name" value="Winged helix-like DNA-binding domain superfamily/Winged helix DNA-binding domain"/>
    <property type="match status" value="1"/>
</dbReference>
<dbReference type="Pfam" id="PF11800">
    <property type="entry name" value="RP-C_C"/>
    <property type="match status" value="1"/>
</dbReference>
<dbReference type="Pfam" id="PF03428">
    <property type="entry name" value="RP-C"/>
    <property type="match status" value="1"/>
</dbReference>
<name>A0AA92H9F5_RHIRH</name>
<sequence length="417" mass="46534">MNSDTVTTPFGRRGVSYAQLAHQFASQRINTEHSIDKWKLFRRICEARTVLGVSDRSLAVLNALLSFYPKTELSDEHGLVVFPSNDQLSLRAHGMSEQTLRRHLAALVDAGLILRKDSPNGKRYARKNRAGSISDAFGFSLAPLIARFDEIEAIAEMLAEERLQLQRMREKISLCRRDIVKLIELLADCTDQDQLDVFHTRQIVITAKMDRKTKAPQLNLILDELSEIRHDIAKLLEKQLEIEKISANAYQNERLIQSSESESYFEDGSPVENADTPEAEMVETHPSAINANQSSKSEGTLSEEKYDLQTVLRACPEIALYGPNGTVRSWMDLKTAANVVKTMLSISQSAYDEAERQVGPQATSAIIACILERSGQINSAGGYLRSLIKKKHSNSFSVKPMLMALLRSKMSANLAPA</sequence>
<organism evidence="4 5">
    <name type="scientific">Rhizobium rhizogenes</name>
    <name type="common">Agrobacterium rhizogenes</name>
    <dbReference type="NCBI Taxonomy" id="359"/>
    <lineage>
        <taxon>Bacteria</taxon>
        <taxon>Pseudomonadati</taxon>
        <taxon>Pseudomonadota</taxon>
        <taxon>Alphaproteobacteria</taxon>
        <taxon>Hyphomicrobiales</taxon>
        <taxon>Rhizobiaceae</taxon>
        <taxon>Rhizobium/Agrobacterium group</taxon>
        <taxon>Rhizobium</taxon>
    </lineage>
</organism>
<gene>
    <name evidence="4" type="ORF">DC430_06345</name>
</gene>
<keyword evidence="1" id="KW-0175">Coiled coil</keyword>
<dbReference type="InterPro" id="IPR005090">
    <property type="entry name" value="RepC_N"/>
</dbReference>
<proteinExistence type="predicted"/>
<comment type="caution">
    <text evidence="4">The sequence shown here is derived from an EMBL/GenBank/DDBJ whole genome shotgun (WGS) entry which is preliminary data.</text>
</comment>
<dbReference type="InterPro" id="IPR047611">
    <property type="entry name" value="RepABC_RepC"/>
</dbReference>
<dbReference type="InterPro" id="IPR036390">
    <property type="entry name" value="WH_DNA-bd_sf"/>
</dbReference>
<dbReference type="AlphaFoldDB" id="A0AA92H9F5"/>
<dbReference type="NCBIfam" id="NF040974">
    <property type="entry name" value="RepABC_RepC"/>
    <property type="match status" value="1"/>
</dbReference>
<dbReference type="EMBL" id="QDFR01000002">
    <property type="protein sequence ID" value="PVE54871.1"/>
    <property type="molecule type" value="Genomic_DNA"/>
</dbReference>
<dbReference type="InterPro" id="IPR021760">
    <property type="entry name" value="RepC_C"/>
</dbReference>
<dbReference type="NCBIfam" id="NF010396">
    <property type="entry name" value="PRK13824.1"/>
    <property type="match status" value="1"/>
</dbReference>
<reference evidence="4 5" key="1">
    <citation type="submission" date="2018-04" db="EMBL/GenBank/DDBJ databases">
        <authorList>
            <person name="Hagen T."/>
        </authorList>
    </citation>
    <scope>NUCLEOTIDE SEQUENCE [LARGE SCALE GENOMIC DNA]</scope>
    <source>
        <strain evidence="4 5">TPD7009</strain>
    </source>
</reference>
<evidence type="ECO:0000313" key="4">
    <source>
        <dbReference type="EMBL" id="PVE54871.1"/>
    </source>
</evidence>
<feature type="coiled-coil region" evidence="1">
    <location>
        <begin position="151"/>
        <end position="178"/>
    </location>
</feature>
<dbReference type="InterPro" id="IPR036388">
    <property type="entry name" value="WH-like_DNA-bd_sf"/>
</dbReference>
<dbReference type="SUPFAM" id="SSF46785">
    <property type="entry name" value="Winged helix' DNA-binding domain"/>
    <property type="match status" value="1"/>
</dbReference>
<feature type="domain" description="Plasmid replication protein C N-terminal" evidence="2">
    <location>
        <begin position="14"/>
        <end position="185"/>
    </location>
</feature>
<protein>
    <submittedName>
        <fullName evidence="4">Replication initiation protein</fullName>
    </submittedName>
</protein>